<dbReference type="CDD" id="cd11716">
    <property type="entry name" value="THUMP_ThiI"/>
    <property type="match status" value="1"/>
</dbReference>
<dbReference type="InterPro" id="IPR004114">
    <property type="entry name" value="THUMP_dom"/>
</dbReference>
<protein>
    <recommendedName>
        <fullName evidence="15 19">Probable tRNA sulfurtransferase</fullName>
        <ecNumber evidence="14 19">2.8.1.4</ecNumber>
    </recommendedName>
    <alternativeName>
        <fullName evidence="16 19">Sulfur carrier protein ThiS sulfurtransferase</fullName>
    </alternativeName>
    <alternativeName>
        <fullName evidence="17 19">Thiamine biosynthesis protein ThiI</fullName>
    </alternativeName>
    <alternativeName>
        <fullName evidence="18 19">tRNA 4-thiouridine synthase</fullName>
    </alternativeName>
</protein>
<dbReference type="CDD" id="cd01712">
    <property type="entry name" value="PPase_ThiI"/>
    <property type="match status" value="1"/>
</dbReference>
<name>A0A6N8I3W0_9FIRM</name>
<keyword evidence="23" id="KW-1185">Reference proteome</keyword>
<dbReference type="InterPro" id="IPR014729">
    <property type="entry name" value="Rossmann-like_a/b/a_fold"/>
</dbReference>
<feature type="binding site" evidence="19">
    <location>
        <position position="288"/>
    </location>
    <ligand>
        <name>ATP</name>
        <dbReference type="ChEBI" id="CHEBI:30616"/>
    </ligand>
</feature>
<evidence type="ECO:0000313" key="24">
    <source>
        <dbReference type="Proteomes" id="UP000515909"/>
    </source>
</evidence>
<dbReference type="EMBL" id="VWXL01000084">
    <property type="protein sequence ID" value="MVB12193.1"/>
    <property type="molecule type" value="Genomic_DNA"/>
</dbReference>
<evidence type="ECO:0000256" key="7">
    <source>
        <dbReference type="ARBA" id="ARBA00022840"/>
    </source>
</evidence>
<dbReference type="GO" id="GO:0009229">
    <property type="term" value="P:thiamine diphosphate biosynthetic process"/>
    <property type="evidence" value="ECO:0007669"/>
    <property type="project" value="UniProtKB-UniRule"/>
</dbReference>
<dbReference type="EC" id="2.8.1.4" evidence="14 19"/>
<dbReference type="Pfam" id="PF02926">
    <property type="entry name" value="THUMP"/>
    <property type="match status" value="1"/>
</dbReference>
<comment type="function">
    <text evidence="12 19">Catalyzes the ATP-dependent transfer of a sulfur to tRNA to produce 4-thiouridine in position 8 of tRNAs, which functions as a near-UV photosensor. Also catalyzes the transfer of sulfur to the sulfur carrier protein ThiS, forming ThiS-thiocarboxylate. This is a step in the synthesis of thiazole, in the thiamine biosynthesis pathway. The sulfur is donated as persulfide by IscS.</text>
</comment>
<dbReference type="UniPathway" id="UPA00060"/>
<dbReference type="InterPro" id="IPR003720">
    <property type="entry name" value="tRNA_STrfase"/>
</dbReference>
<dbReference type="NCBIfam" id="TIGR00342">
    <property type="entry name" value="tRNA uracil 4-sulfurtransferase ThiI"/>
    <property type="match status" value="1"/>
</dbReference>
<keyword evidence="7 19" id="KW-0067">ATP-binding</keyword>
<evidence type="ECO:0000256" key="14">
    <source>
        <dbReference type="ARBA" id="ARBA00066827"/>
    </source>
</evidence>
<dbReference type="FunFam" id="3.40.50.620:FF:000053">
    <property type="entry name" value="Probable tRNA sulfurtransferase"/>
    <property type="match status" value="1"/>
</dbReference>
<comment type="catalytic activity">
    <reaction evidence="11 19">
        <text>[ThiS sulfur-carrier protein]-C-terminal Gly-Gly-AMP + S-sulfanyl-L-cysteinyl-[cysteine desulfurase] + AH2 = [ThiS sulfur-carrier protein]-C-terminal-Gly-aminoethanethioate + L-cysteinyl-[cysteine desulfurase] + A + AMP + 2 H(+)</text>
        <dbReference type="Rhea" id="RHEA:43340"/>
        <dbReference type="Rhea" id="RHEA-COMP:12157"/>
        <dbReference type="Rhea" id="RHEA-COMP:12158"/>
        <dbReference type="Rhea" id="RHEA-COMP:12910"/>
        <dbReference type="Rhea" id="RHEA-COMP:19908"/>
        <dbReference type="ChEBI" id="CHEBI:13193"/>
        <dbReference type="ChEBI" id="CHEBI:15378"/>
        <dbReference type="ChEBI" id="CHEBI:17499"/>
        <dbReference type="ChEBI" id="CHEBI:29950"/>
        <dbReference type="ChEBI" id="CHEBI:61963"/>
        <dbReference type="ChEBI" id="CHEBI:90618"/>
        <dbReference type="ChEBI" id="CHEBI:232372"/>
        <dbReference type="ChEBI" id="CHEBI:456215"/>
    </reaction>
</comment>
<dbReference type="GO" id="GO:0005524">
    <property type="term" value="F:ATP binding"/>
    <property type="evidence" value="ECO:0007669"/>
    <property type="project" value="UniProtKB-UniRule"/>
</dbReference>
<dbReference type="RefSeq" id="WP_066646816.1">
    <property type="nucleotide sequence ID" value="NZ_CP060286.1"/>
</dbReference>
<evidence type="ECO:0000256" key="18">
    <source>
        <dbReference type="ARBA" id="ARBA00080570"/>
    </source>
</evidence>
<dbReference type="GO" id="GO:0004810">
    <property type="term" value="F:CCA tRNA nucleotidyltransferase activity"/>
    <property type="evidence" value="ECO:0007669"/>
    <property type="project" value="InterPro"/>
</dbReference>
<comment type="catalytic activity">
    <reaction evidence="10 19">
        <text>[ThiI sulfur-carrier protein]-S-sulfanyl-L-cysteine + a uridine in tRNA + 2 reduced [2Fe-2S]-[ferredoxin] + ATP + H(+) = [ThiI sulfur-carrier protein]-L-cysteine + a 4-thiouridine in tRNA + 2 oxidized [2Fe-2S]-[ferredoxin] + AMP + diphosphate</text>
        <dbReference type="Rhea" id="RHEA:24176"/>
        <dbReference type="Rhea" id="RHEA-COMP:10000"/>
        <dbReference type="Rhea" id="RHEA-COMP:10001"/>
        <dbReference type="Rhea" id="RHEA-COMP:13337"/>
        <dbReference type="Rhea" id="RHEA-COMP:13338"/>
        <dbReference type="Rhea" id="RHEA-COMP:13339"/>
        <dbReference type="Rhea" id="RHEA-COMP:13340"/>
        <dbReference type="ChEBI" id="CHEBI:15378"/>
        <dbReference type="ChEBI" id="CHEBI:29950"/>
        <dbReference type="ChEBI" id="CHEBI:30616"/>
        <dbReference type="ChEBI" id="CHEBI:33019"/>
        <dbReference type="ChEBI" id="CHEBI:33737"/>
        <dbReference type="ChEBI" id="CHEBI:33738"/>
        <dbReference type="ChEBI" id="CHEBI:61963"/>
        <dbReference type="ChEBI" id="CHEBI:65315"/>
        <dbReference type="ChEBI" id="CHEBI:136798"/>
        <dbReference type="ChEBI" id="CHEBI:456215"/>
        <dbReference type="EC" id="2.8.1.4"/>
    </reaction>
</comment>
<evidence type="ECO:0000256" key="16">
    <source>
        <dbReference type="ARBA" id="ARBA00075337"/>
    </source>
</evidence>
<dbReference type="PANTHER" id="PTHR43209:SF1">
    <property type="entry name" value="TRNA SULFURTRANSFERASE"/>
    <property type="match status" value="1"/>
</dbReference>
<dbReference type="Proteomes" id="UP000469440">
    <property type="component" value="Unassembled WGS sequence"/>
</dbReference>
<dbReference type="SUPFAM" id="SSF52402">
    <property type="entry name" value="Adenine nucleotide alpha hydrolases-like"/>
    <property type="match status" value="1"/>
</dbReference>
<dbReference type="SMART" id="SM00981">
    <property type="entry name" value="THUMP"/>
    <property type="match status" value="1"/>
</dbReference>
<evidence type="ECO:0000256" key="4">
    <source>
        <dbReference type="ARBA" id="ARBA00022555"/>
    </source>
</evidence>
<reference evidence="22 24" key="2">
    <citation type="submission" date="2020-08" db="EMBL/GenBank/DDBJ databases">
        <title>The isolate Caproiciproducens sp. 7D4C2 produces n-caproate at mildly acidic conditions from hexoses: genome and rBOX comparison with related strains and chain-elongating bacteria.</title>
        <authorList>
            <person name="Esquivel-Elizondo S."/>
            <person name="Bagci C."/>
            <person name="Temovska M."/>
            <person name="Jeon B.S."/>
            <person name="Bessarab I."/>
            <person name="Williams R.B.H."/>
            <person name="Huson D.H."/>
            <person name="Angenent L.T."/>
        </authorList>
    </citation>
    <scope>NUCLEOTIDE SEQUENCE [LARGE SCALE GENOMIC DNA]</scope>
    <source>
        <strain evidence="22 24">7D4C2</strain>
    </source>
</reference>
<keyword evidence="9 19" id="KW-0784">Thiamine biosynthesis</keyword>
<dbReference type="InterPro" id="IPR054173">
    <property type="entry name" value="ThiI_fer"/>
</dbReference>
<dbReference type="EMBL" id="CP060286">
    <property type="protein sequence ID" value="QNK39616.1"/>
    <property type="molecule type" value="Genomic_DNA"/>
</dbReference>
<dbReference type="GO" id="GO:0000049">
    <property type="term" value="F:tRNA binding"/>
    <property type="evidence" value="ECO:0007669"/>
    <property type="project" value="UniProtKB-UniRule"/>
</dbReference>
<feature type="binding site" evidence="19">
    <location>
        <position position="297"/>
    </location>
    <ligand>
        <name>ATP</name>
        <dbReference type="ChEBI" id="CHEBI:30616"/>
    </ligand>
</feature>
<comment type="pathway">
    <text evidence="2 19">Cofactor biosynthesis; thiamine diphosphate biosynthesis.</text>
</comment>
<dbReference type="Pfam" id="PF02568">
    <property type="entry name" value="ThiI"/>
    <property type="match status" value="1"/>
</dbReference>
<organism evidence="21 23">
    <name type="scientific">Caproicibacter fermentans</name>
    <dbReference type="NCBI Taxonomy" id="2576756"/>
    <lineage>
        <taxon>Bacteria</taxon>
        <taxon>Bacillati</taxon>
        <taxon>Bacillota</taxon>
        <taxon>Clostridia</taxon>
        <taxon>Eubacteriales</taxon>
        <taxon>Acutalibacteraceae</taxon>
        <taxon>Caproicibacter</taxon>
    </lineage>
</organism>
<keyword evidence="6 19" id="KW-0547">Nucleotide-binding</keyword>
<keyword evidence="8 19" id="KW-0694">RNA-binding</keyword>
<evidence type="ECO:0000256" key="2">
    <source>
        <dbReference type="ARBA" id="ARBA00004948"/>
    </source>
</evidence>
<dbReference type="GO" id="GO:0002937">
    <property type="term" value="P:tRNA 4-thiouridine biosynthesis"/>
    <property type="evidence" value="ECO:0007669"/>
    <property type="project" value="TreeGrafter"/>
</dbReference>
<dbReference type="GO" id="GO:0009228">
    <property type="term" value="P:thiamine biosynthetic process"/>
    <property type="evidence" value="ECO:0007669"/>
    <property type="project" value="UniProtKB-KW"/>
</dbReference>
<keyword evidence="3 19" id="KW-0963">Cytoplasm</keyword>
<dbReference type="InterPro" id="IPR049961">
    <property type="entry name" value="ThiI_N"/>
</dbReference>
<accession>A0A6N8I3W0</accession>
<feature type="domain" description="THUMP" evidence="20">
    <location>
        <begin position="61"/>
        <end position="166"/>
    </location>
</feature>
<sequence>MKEIILLKLGEVVLKGLNRRSFEETLLKNIRRRLDGLGSFEVHERQSTIYVTPRDEDADLFTAQERLSKVFGIASLTRACEVGKKMETILDAAAEYLRGPLSAVKTFKVESKRSDKQFPLNSPQICKEAGGYLLSKFPNLRVDVNHPDYTVRIEVRDAAAYVHGNAERGAGGIPVGTGGKAAILISGGIDSPVAAWMMARRGVELTAVHFASPPYTSERAEQKVRDLLTKVGAYAGRMTMFTVPFAKVQEQIMANCPEELFTVIMRRLMMRCAEKIARNEGCGALITGESLGQVASQTLEAIVCTDAAANMPVFRPLIGMDKREIVEISSRIDTYELSIQPYEDCCTVFTPKHPRTKPALKYVEKAEEALDCAALVDECVANVKKTPITPLG</sequence>
<dbReference type="GO" id="GO:0005829">
    <property type="term" value="C:cytosol"/>
    <property type="evidence" value="ECO:0007669"/>
    <property type="project" value="TreeGrafter"/>
</dbReference>
<evidence type="ECO:0000256" key="6">
    <source>
        <dbReference type="ARBA" id="ARBA00022741"/>
    </source>
</evidence>
<feature type="binding site" evidence="19">
    <location>
        <begin position="209"/>
        <end position="210"/>
    </location>
    <ligand>
        <name>ATP</name>
        <dbReference type="ChEBI" id="CHEBI:30616"/>
    </ligand>
</feature>
<evidence type="ECO:0000256" key="15">
    <source>
        <dbReference type="ARBA" id="ARBA00071867"/>
    </source>
</evidence>
<dbReference type="SUPFAM" id="SSF143437">
    <property type="entry name" value="THUMP domain-like"/>
    <property type="match status" value="1"/>
</dbReference>
<dbReference type="AlphaFoldDB" id="A0A6N8I3W0"/>
<evidence type="ECO:0000256" key="11">
    <source>
        <dbReference type="ARBA" id="ARBA00052330"/>
    </source>
</evidence>
<evidence type="ECO:0000256" key="13">
    <source>
        <dbReference type="ARBA" id="ARBA00061472"/>
    </source>
</evidence>
<evidence type="ECO:0000256" key="3">
    <source>
        <dbReference type="ARBA" id="ARBA00022490"/>
    </source>
</evidence>
<dbReference type="InterPro" id="IPR050102">
    <property type="entry name" value="tRNA_sulfurtransferase_ThiI"/>
</dbReference>
<evidence type="ECO:0000256" key="8">
    <source>
        <dbReference type="ARBA" id="ARBA00022884"/>
    </source>
</evidence>
<dbReference type="HAMAP" id="MF_00021">
    <property type="entry name" value="ThiI"/>
    <property type="match status" value="1"/>
</dbReference>
<gene>
    <name evidence="19 21" type="primary">thiI</name>
    <name evidence="21" type="ORF">CAFE_29250</name>
    <name evidence="22" type="ORF">HCR03_12835</name>
</gene>
<dbReference type="Pfam" id="PF22025">
    <property type="entry name" value="ThiI_fer"/>
    <property type="match status" value="1"/>
</dbReference>
<dbReference type="PROSITE" id="PS51165">
    <property type="entry name" value="THUMP"/>
    <property type="match status" value="1"/>
</dbReference>
<comment type="subcellular location">
    <subcellularLocation>
        <location evidence="1 19">Cytoplasm</location>
    </subcellularLocation>
</comment>
<feature type="binding site" evidence="19">
    <location>
        <position position="266"/>
    </location>
    <ligand>
        <name>ATP</name>
        <dbReference type="ChEBI" id="CHEBI:30616"/>
    </ligand>
</feature>
<dbReference type="GO" id="GO:0052837">
    <property type="term" value="P:thiazole biosynthetic process"/>
    <property type="evidence" value="ECO:0007669"/>
    <property type="project" value="TreeGrafter"/>
</dbReference>
<keyword evidence="5 19" id="KW-0808">Transferase</keyword>
<dbReference type="InterPro" id="IPR020536">
    <property type="entry name" value="ThiI_AANH"/>
</dbReference>
<evidence type="ECO:0000313" key="21">
    <source>
        <dbReference type="EMBL" id="MVB12193.1"/>
    </source>
</evidence>
<feature type="binding site" evidence="19">
    <location>
        <begin position="184"/>
        <end position="185"/>
    </location>
    <ligand>
        <name>ATP</name>
        <dbReference type="ChEBI" id="CHEBI:30616"/>
    </ligand>
</feature>
<evidence type="ECO:0000256" key="19">
    <source>
        <dbReference type="HAMAP-Rule" id="MF_00021"/>
    </source>
</evidence>
<evidence type="ECO:0000256" key="10">
    <source>
        <dbReference type="ARBA" id="ARBA00050570"/>
    </source>
</evidence>
<accession>A0A7G8T7M5</accession>
<keyword evidence="4 19" id="KW-0820">tRNA-binding</keyword>
<evidence type="ECO:0000256" key="17">
    <source>
        <dbReference type="ARBA" id="ARBA00077849"/>
    </source>
</evidence>
<evidence type="ECO:0000259" key="20">
    <source>
        <dbReference type="PROSITE" id="PS51165"/>
    </source>
</evidence>
<reference evidence="21 23" key="1">
    <citation type="submission" date="2019-09" db="EMBL/GenBank/DDBJ databases">
        <title>Genome sequence of Clostridium sp. EA1.</title>
        <authorList>
            <person name="Poehlein A."/>
            <person name="Bengelsdorf F.R."/>
            <person name="Daniel R."/>
        </authorList>
    </citation>
    <scope>NUCLEOTIDE SEQUENCE [LARGE SCALE GENOMIC DNA]</scope>
    <source>
        <strain evidence="21 23">EA1</strain>
    </source>
</reference>
<dbReference type="KEGG" id="cfem:HCR03_12835"/>
<dbReference type="OrthoDB" id="9773948at2"/>
<evidence type="ECO:0000256" key="9">
    <source>
        <dbReference type="ARBA" id="ARBA00022977"/>
    </source>
</evidence>
<evidence type="ECO:0000256" key="12">
    <source>
        <dbReference type="ARBA" id="ARBA00058382"/>
    </source>
</evidence>
<evidence type="ECO:0000313" key="22">
    <source>
        <dbReference type="EMBL" id="QNK39616.1"/>
    </source>
</evidence>
<evidence type="ECO:0000256" key="1">
    <source>
        <dbReference type="ARBA" id="ARBA00004496"/>
    </source>
</evidence>
<dbReference type="Gene3D" id="3.30.2130.30">
    <property type="match status" value="1"/>
</dbReference>
<evidence type="ECO:0000256" key="5">
    <source>
        <dbReference type="ARBA" id="ARBA00022679"/>
    </source>
</evidence>
<comment type="similarity">
    <text evidence="13 19">Belongs to the ThiI family.</text>
</comment>
<evidence type="ECO:0000313" key="23">
    <source>
        <dbReference type="Proteomes" id="UP000469440"/>
    </source>
</evidence>
<dbReference type="Proteomes" id="UP000515909">
    <property type="component" value="Chromosome"/>
</dbReference>
<dbReference type="PANTHER" id="PTHR43209">
    <property type="entry name" value="TRNA SULFURTRANSFERASE"/>
    <property type="match status" value="1"/>
</dbReference>
<dbReference type="GO" id="GO:0140741">
    <property type="term" value="F:tRNA-uracil-4 sulfurtransferase activity"/>
    <property type="evidence" value="ECO:0007669"/>
    <property type="project" value="UniProtKB-EC"/>
</dbReference>
<proteinExistence type="inferred from homology"/>
<dbReference type="Gene3D" id="3.40.50.620">
    <property type="entry name" value="HUPs"/>
    <property type="match status" value="1"/>
</dbReference>
<dbReference type="InterPro" id="IPR049962">
    <property type="entry name" value="THUMP_ThiI"/>
</dbReference>